<gene>
    <name evidence="4" type="ORF">EV682_102439</name>
    <name evidence="3" type="ORF">NCTC11159_01964</name>
</gene>
<dbReference type="EMBL" id="UGHR01000001">
    <property type="protein sequence ID" value="STQ90897.1"/>
    <property type="molecule type" value="Genomic_DNA"/>
</dbReference>
<dbReference type="OrthoDB" id="9804872at2"/>
<dbReference type="Pfam" id="PF01841">
    <property type="entry name" value="Transglut_core"/>
    <property type="match status" value="1"/>
</dbReference>
<dbReference type="InterPro" id="IPR002931">
    <property type="entry name" value="Transglutaminase-like"/>
</dbReference>
<feature type="transmembrane region" description="Helical" evidence="1">
    <location>
        <begin position="28"/>
        <end position="48"/>
    </location>
</feature>
<dbReference type="AlphaFoldDB" id="A0A377Q7U1"/>
<reference evidence="3 5" key="1">
    <citation type="submission" date="2018-06" db="EMBL/GenBank/DDBJ databases">
        <authorList>
            <consortium name="Pathogen Informatics"/>
            <person name="Doyle S."/>
        </authorList>
    </citation>
    <scope>NUCLEOTIDE SEQUENCE [LARGE SCALE GENOMIC DNA]</scope>
    <source>
        <strain evidence="3 5">NCTC11159</strain>
    </source>
</reference>
<dbReference type="Gene3D" id="3.10.620.30">
    <property type="match status" value="1"/>
</dbReference>
<reference evidence="4 6" key="2">
    <citation type="submission" date="2019-03" db="EMBL/GenBank/DDBJ databases">
        <title>Genomic Encyclopedia of Type Strains, Phase IV (KMG-IV): sequencing the most valuable type-strain genomes for metagenomic binning, comparative biology and taxonomic classification.</title>
        <authorList>
            <person name="Goeker M."/>
        </authorList>
    </citation>
    <scope>NUCLEOTIDE SEQUENCE [LARGE SCALE GENOMIC DNA]</scope>
    <source>
        <strain evidence="4 6">DSM 3764</strain>
    </source>
</reference>
<dbReference type="SUPFAM" id="SSF54001">
    <property type="entry name" value="Cysteine proteinases"/>
    <property type="match status" value="1"/>
</dbReference>
<evidence type="ECO:0000313" key="6">
    <source>
        <dbReference type="Proteomes" id="UP000295794"/>
    </source>
</evidence>
<keyword evidence="1" id="KW-1133">Transmembrane helix</keyword>
<keyword evidence="6" id="KW-1185">Reference proteome</keyword>
<sequence>MNTPLARKPMQYLIATQALVLVPHGLQFSPWLTLALGLLLLWRAWIAYSGKALPPTYFGLILSVGLFALIWLDYQTLIGRQGGVATLASLATVKLFETRTPRDIKVVSLLAYFLVGAGFLSVPASWILLWASLSMLAITGQLMQWQSLQTGQVLVKQLFYMLCEALPFALFLFVFFPRLPPLWSMPDEQPIARTGLSDEMRPGDFSKLSRDESVAFRVEFEGPIPKPQARYWRGPVFDLFDGEAWLQVPVTVAGGPSITPLGPAINYTMTMEPHNLNWLLALDIPGTLPDSALMSNRLQAVNSAPVSQRQRYHLSSHLIWRTSEDDTVQSALQLPQTGNTQTRALAASWRALPPPERVRQGLNFLKQGGFSYTLQPPLNKGPNAIDTFLFKHKQGFCEHYASSFTFLMRAAGIPSRVVGGYQGGEWNNNGKYLIVRQANAHAWSEIWLAQGGWQRADPTAMISPSRISNGPDISLNQADSLPFMEGAPPEWIHHLRLNWDSLVNGWNQWVIGYDSRKQMQLFKKLGIPDVLSSEFILRMALGSSIVLALLFLLATRSTAARRDPASRVWQTFCRQLARKGCRPLPHEGPLTFGQRASLQLPQHHEQIHYITQQYIAARYGKDTDALLKLQKAVRYFSCNQIKQSLL</sequence>
<protein>
    <submittedName>
        <fullName evidence="3">Domain of uncharacterized function (DUF3488)</fullName>
    </submittedName>
    <submittedName>
        <fullName evidence="4">Transglutaminase-like putative cysteine protease</fullName>
    </submittedName>
</protein>
<keyword evidence="1" id="KW-0812">Transmembrane</keyword>
<evidence type="ECO:0000313" key="4">
    <source>
        <dbReference type="EMBL" id="TCU89527.1"/>
    </source>
</evidence>
<dbReference type="RefSeq" id="WP_115227172.1">
    <property type="nucleotide sequence ID" value="NZ_CAWOLO010000002.1"/>
</dbReference>
<keyword evidence="1" id="KW-0472">Membrane</keyword>
<proteinExistence type="predicted"/>
<feature type="transmembrane region" description="Helical" evidence="1">
    <location>
        <begin position="109"/>
        <end position="138"/>
    </location>
</feature>
<evidence type="ECO:0000313" key="3">
    <source>
        <dbReference type="EMBL" id="STQ90897.1"/>
    </source>
</evidence>
<dbReference type="EMBL" id="SMBT01000002">
    <property type="protein sequence ID" value="TCU89527.1"/>
    <property type="molecule type" value="Genomic_DNA"/>
</dbReference>
<accession>A0A377Q7U1</accession>
<feature type="domain" description="Transglutaminase-like" evidence="2">
    <location>
        <begin position="389"/>
        <end position="460"/>
    </location>
</feature>
<dbReference type="InterPro" id="IPR052901">
    <property type="entry name" value="Bact_TGase-like"/>
</dbReference>
<dbReference type="Pfam" id="PF13559">
    <property type="entry name" value="DUF4129"/>
    <property type="match status" value="1"/>
</dbReference>
<organism evidence="3 5">
    <name type="scientific">Iodobacter fluviatilis</name>
    <dbReference type="NCBI Taxonomy" id="537"/>
    <lineage>
        <taxon>Bacteria</taxon>
        <taxon>Pseudomonadati</taxon>
        <taxon>Pseudomonadota</taxon>
        <taxon>Betaproteobacteria</taxon>
        <taxon>Neisseriales</taxon>
        <taxon>Chitinibacteraceae</taxon>
        <taxon>Iodobacter</taxon>
    </lineage>
</organism>
<dbReference type="PANTHER" id="PTHR42736:SF1">
    <property type="entry name" value="PROTEIN-GLUTAMINE GAMMA-GLUTAMYLTRANSFERASE"/>
    <property type="match status" value="1"/>
</dbReference>
<name>A0A377Q7U1_9NEIS</name>
<evidence type="ECO:0000313" key="5">
    <source>
        <dbReference type="Proteomes" id="UP000255108"/>
    </source>
</evidence>
<dbReference type="PANTHER" id="PTHR42736">
    <property type="entry name" value="PROTEIN-GLUTAMINE GAMMA-GLUTAMYLTRANSFERASE"/>
    <property type="match status" value="1"/>
</dbReference>
<dbReference type="InterPro" id="IPR025403">
    <property type="entry name" value="TgpA-like_C"/>
</dbReference>
<dbReference type="Pfam" id="PF11992">
    <property type="entry name" value="TgpA_N"/>
    <property type="match status" value="1"/>
</dbReference>
<dbReference type="Proteomes" id="UP000255108">
    <property type="component" value="Unassembled WGS sequence"/>
</dbReference>
<feature type="transmembrane region" description="Helical" evidence="1">
    <location>
        <begin position="535"/>
        <end position="554"/>
    </location>
</feature>
<feature type="transmembrane region" description="Helical" evidence="1">
    <location>
        <begin position="55"/>
        <end position="72"/>
    </location>
</feature>
<feature type="transmembrane region" description="Helical" evidence="1">
    <location>
        <begin position="158"/>
        <end position="176"/>
    </location>
</feature>
<evidence type="ECO:0000256" key="1">
    <source>
        <dbReference type="SAM" id="Phobius"/>
    </source>
</evidence>
<dbReference type="Proteomes" id="UP000295794">
    <property type="component" value="Unassembled WGS sequence"/>
</dbReference>
<evidence type="ECO:0000259" key="2">
    <source>
        <dbReference type="SMART" id="SM00460"/>
    </source>
</evidence>
<dbReference type="SMART" id="SM00460">
    <property type="entry name" value="TGc"/>
    <property type="match status" value="1"/>
</dbReference>
<dbReference type="InterPro" id="IPR021878">
    <property type="entry name" value="TgpA_N"/>
</dbReference>
<dbReference type="InterPro" id="IPR038765">
    <property type="entry name" value="Papain-like_cys_pep_sf"/>
</dbReference>